<feature type="compositionally biased region" description="Basic and acidic residues" evidence="1">
    <location>
        <begin position="189"/>
        <end position="204"/>
    </location>
</feature>
<feature type="compositionally biased region" description="Low complexity" evidence="1">
    <location>
        <begin position="39"/>
        <end position="48"/>
    </location>
</feature>
<dbReference type="RefSeq" id="WP_203894412.1">
    <property type="nucleotide sequence ID" value="NZ_BOOH01000053.1"/>
</dbReference>
<accession>A0A8J3RSL2</accession>
<proteinExistence type="predicted"/>
<comment type="caution">
    <text evidence="2">The sequence shown here is derived from an EMBL/GenBank/DDBJ whole genome shotgun (WGS) entry which is preliminary data.</text>
</comment>
<dbReference type="Proteomes" id="UP000616724">
    <property type="component" value="Unassembled WGS sequence"/>
</dbReference>
<protein>
    <recommendedName>
        <fullName evidence="4">DUF5666 domain-containing protein</fullName>
    </recommendedName>
</protein>
<organism evidence="2 3">
    <name type="scientific">Planobispora longispora</name>
    <dbReference type="NCBI Taxonomy" id="28887"/>
    <lineage>
        <taxon>Bacteria</taxon>
        <taxon>Bacillati</taxon>
        <taxon>Actinomycetota</taxon>
        <taxon>Actinomycetes</taxon>
        <taxon>Streptosporangiales</taxon>
        <taxon>Streptosporangiaceae</taxon>
        <taxon>Planobispora</taxon>
    </lineage>
</organism>
<evidence type="ECO:0000313" key="3">
    <source>
        <dbReference type="Proteomes" id="UP000616724"/>
    </source>
</evidence>
<evidence type="ECO:0000256" key="1">
    <source>
        <dbReference type="SAM" id="MobiDB-lite"/>
    </source>
</evidence>
<feature type="compositionally biased region" description="Pro residues" evidence="1">
    <location>
        <begin position="49"/>
        <end position="60"/>
    </location>
</feature>
<evidence type="ECO:0000313" key="2">
    <source>
        <dbReference type="EMBL" id="GIH79960.1"/>
    </source>
</evidence>
<feature type="compositionally biased region" description="Pro residues" evidence="1">
    <location>
        <begin position="205"/>
        <end position="216"/>
    </location>
</feature>
<feature type="region of interest" description="Disordered" evidence="1">
    <location>
        <begin position="39"/>
        <end position="85"/>
    </location>
</feature>
<keyword evidence="3" id="KW-1185">Reference proteome</keyword>
<gene>
    <name evidence="2" type="ORF">Plo01_63890</name>
</gene>
<dbReference type="AlphaFoldDB" id="A0A8J3RSL2"/>
<dbReference type="EMBL" id="BOOH01000053">
    <property type="protein sequence ID" value="GIH79960.1"/>
    <property type="molecule type" value="Genomic_DNA"/>
</dbReference>
<feature type="region of interest" description="Disordered" evidence="1">
    <location>
        <begin position="171"/>
        <end position="216"/>
    </location>
</feature>
<evidence type="ECO:0008006" key="4">
    <source>
        <dbReference type="Google" id="ProtNLM"/>
    </source>
</evidence>
<reference evidence="2 3" key="1">
    <citation type="submission" date="2021-01" db="EMBL/GenBank/DDBJ databases">
        <title>Whole genome shotgun sequence of Planobispora longispora NBRC 13918.</title>
        <authorList>
            <person name="Komaki H."/>
            <person name="Tamura T."/>
        </authorList>
    </citation>
    <scope>NUCLEOTIDE SEQUENCE [LARGE SCALE GENOMIC DNA]</scope>
    <source>
        <strain evidence="2 3">NBRC 13918</strain>
    </source>
</reference>
<name>A0A8J3RSL2_9ACTN</name>
<sequence length="216" mass="22091">MSEFGPTELLRDEPPRRRVPRKILLGAVTALVVATGAGVAAAATASSPTPSPASPTPSPTPSVTEGDATPTPAPPPGKGWKRMMRGPFGAIHGEFVVPDGNGGYQTVATQIGEVTEVGEDSVTVRSEDGFSRTYAVGDSTRVSAGRQGVTGIESGDTVAVTAEVEGQTATATSVVDLTRPQHPRWYGGHGRDFPGKPFPGREGDPAPPEASPAPTG</sequence>
<feature type="compositionally biased region" description="Low complexity" evidence="1">
    <location>
        <begin position="61"/>
        <end position="70"/>
    </location>
</feature>